<reference evidence="3" key="2">
    <citation type="submission" date="2021-01" db="UniProtKB">
        <authorList>
            <consortium name="EnsemblMetazoa"/>
        </authorList>
    </citation>
    <scope>IDENTIFICATION</scope>
</reference>
<name>A0A7M7PE45_STRPU</name>
<dbReference type="InParanoid" id="A0A7M7PE45"/>
<dbReference type="AlphaFoldDB" id="A0A7M7PE45"/>
<feature type="domain" description="HYR" evidence="2">
    <location>
        <begin position="424"/>
        <end position="505"/>
    </location>
</feature>
<organism evidence="3 4">
    <name type="scientific">Strongylocentrotus purpuratus</name>
    <name type="common">Purple sea urchin</name>
    <dbReference type="NCBI Taxonomy" id="7668"/>
    <lineage>
        <taxon>Eukaryota</taxon>
        <taxon>Metazoa</taxon>
        <taxon>Echinodermata</taxon>
        <taxon>Eleutherozoa</taxon>
        <taxon>Echinozoa</taxon>
        <taxon>Echinoidea</taxon>
        <taxon>Euechinoidea</taxon>
        <taxon>Echinacea</taxon>
        <taxon>Camarodonta</taxon>
        <taxon>Echinidea</taxon>
        <taxon>Strongylocentrotidae</taxon>
        <taxon>Strongylocentrotus</taxon>
    </lineage>
</organism>
<keyword evidence="1" id="KW-0677">Repeat</keyword>
<proteinExistence type="predicted"/>
<accession>A0A7M7PE45</accession>
<sequence length="546" mass="58787">MPANVICNSVESDRSNVFDTYNVTVSGSTSYTLTFDPTEYGPTNRLPVGTNEVTVTAYPTSSPSTAIGSCTFNVTVSLQELPIACPASVDLIIGTDSGEPFYTYQDPQFNVTYPPDIPESMMYVPYGSITMMRTYDGSSSSPRLAISPSAHTVTVTITDGTLSKSCPEARVTVEDREPPVIVCADDVYQDHILVDAAFYLKSISDNSGRPFDVFFLPAISQEASYPVGTTTYTFTIIDRAGNNASCSLNVTVEIDVTCNSVESDRSNVFDTYNVTVSGSTSYTFTFDPAEYGPTNRLPVGTNEVTVTAYPVSSPSTAIGSCTFNVTVSLQELPIACPASVDLIIGTDSGEPFYTYQDPQFNVTYPPDIPESMTYVPYGSIKMMRTYDGSSSSPRLAISPSAHTVTITISDGTLSQSCTEARVTVEDREPPVIVCPDDIYQDYTSVDFAFQLKSISDNSGEPLDLFFLPFISPGGSYPVGTTTYTFIVSDRAGNDASCSFNVTIEIDSTSPSTEGPQTPTSPGKNSLHTFMHACTAFALYVSLQLTH</sequence>
<feature type="domain" description="HYR" evidence="2">
    <location>
        <begin position="173"/>
        <end position="254"/>
    </location>
</feature>
<dbReference type="EnsemblMetazoa" id="XM_030994240">
    <property type="protein sequence ID" value="XP_030850100"/>
    <property type="gene ID" value="LOC105437230"/>
</dbReference>
<evidence type="ECO:0000313" key="3">
    <source>
        <dbReference type="EnsemblMetazoa" id="XP_030850100"/>
    </source>
</evidence>
<evidence type="ECO:0000256" key="1">
    <source>
        <dbReference type="ARBA" id="ARBA00022737"/>
    </source>
</evidence>
<reference evidence="4" key="1">
    <citation type="submission" date="2015-02" db="EMBL/GenBank/DDBJ databases">
        <title>Genome sequencing for Strongylocentrotus purpuratus.</title>
        <authorList>
            <person name="Murali S."/>
            <person name="Liu Y."/>
            <person name="Vee V."/>
            <person name="English A."/>
            <person name="Wang M."/>
            <person name="Skinner E."/>
            <person name="Han Y."/>
            <person name="Muzny D.M."/>
            <person name="Worley K.C."/>
            <person name="Gibbs R.A."/>
        </authorList>
    </citation>
    <scope>NUCLEOTIDE SEQUENCE</scope>
</reference>
<evidence type="ECO:0000313" key="4">
    <source>
        <dbReference type="Proteomes" id="UP000007110"/>
    </source>
</evidence>
<dbReference type="GeneID" id="105437230"/>
<dbReference type="KEGG" id="spu:105437230"/>
<dbReference type="PROSITE" id="PS50825">
    <property type="entry name" value="HYR"/>
    <property type="match status" value="2"/>
</dbReference>
<keyword evidence="4" id="KW-1185">Reference proteome</keyword>
<dbReference type="InterPro" id="IPR003410">
    <property type="entry name" value="HYR_dom"/>
</dbReference>
<dbReference type="Pfam" id="PF02494">
    <property type="entry name" value="HYR"/>
    <property type="match status" value="2"/>
</dbReference>
<protein>
    <recommendedName>
        <fullName evidence="2">HYR domain-containing protein</fullName>
    </recommendedName>
</protein>
<dbReference type="PANTHER" id="PTHR24273:SF32">
    <property type="entry name" value="HYALIN"/>
    <property type="match status" value="1"/>
</dbReference>
<evidence type="ECO:0000259" key="2">
    <source>
        <dbReference type="PROSITE" id="PS50825"/>
    </source>
</evidence>
<dbReference type="RefSeq" id="XP_030850100.1">
    <property type="nucleotide sequence ID" value="XM_030994240.1"/>
</dbReference>
<dbReference type="PANTHER" id="PTHR24273">
    <property type="entry name" value="FI04643P-RELATED"/>
    <property type="match status" value="1"/>
</dbReference>
<dbReference type="Proteomes" id="UP000007110">
    <property type="component" value="Unassembled WGS sequence"/>
</dbReference>